<evidence type="ECO:0000313" key="5">
    <source>
        <dbReference type="EMBL" id="GAM36183.1"/>
    </source>
</evidence>
<dbReference type="SUPFAM" id="SSF53474">
    <property type="entry name" value="alpha/beta-Hydrolases"/>
    <property type="match status" value="1"/>
</dbReference>
<evidence type="ECO:0000259" key="4">
    <source>
        <dbReference type="Pfam" id="PF00135"/>
    </source>
</evidence>
<dbReference type="InterPro" id="IPR002018">
    <property type="entry name" value="CarbesteraseB"/>
</dbReference>
<keyword evidence="6" id="KW-1185">Reference proteome</keyword>
<dbReference type="Proteomes" id="UP000053095">
    <property type="component" value="Unassembled WGS sequence"/>
</dbReference>
<feature type="signal peptide" evidence="3">
    <location>
        <begin position="1"/>
        <end position="21"/>
    </location>
</feature>
<gene>
    <name evidence="5" type="ORF">TCE0_018r05077</name>
</gene>
<protein>
    <recommendedName>
        <fullName evidence="3">Carboxylic ester hydrolase</fullName>
        <ecNumber evidence="3">3.1.1.-</ecNumber>
    </recommendedName>
</protein>
<dbReference type="EC" id="3.1.1.-" evidence="3"/>
<evidence type="ECO:0000313" key="6">
    <source>
        <dbReference type="Proteomes" id="UP000053095"/>
    </source>
</evidence>
<organism evidence="5 6">
    <name type="scientific">Talaromyces pinophilus</name>
    <name type="common">Penicillium pinophilum</name>
    <dbReference type="NCBI Taxonomy" id="128442"/>
    <lineage>
        <taxon>Eukaryota</taxon>
        <taxon>Fungi</taxon>
        <taxon>Dikarya</taxon>
        <taxon>Ascomycota</taxon>
        <taxon>Pezizomycotina</taxon>
        <taxon>Eurotiomycetes</taxon>
        <taxon>Eurotiomycetidae</taxon>
        <taxon>Eurotiales</taxon>
        <taxon>Trichocomaceae</taxon>
        <taxon>Talaromyces</taxon>
        <taxon>Talaromyces sect. Talaromyces</taxon>
    </lineage>
</organism>
<evidence type="ECO:0000256" key="2">
    <source>
        <dbReference type="ARBA" id="ARBA00022801"/>
    </source>
</evidence>
<name>A0A510NVR9_TALPI</name>
<keyword evidence="2 3" id="KW-0378">Hydrolase</keyword>
<comment type="similarity">
    <text evidence="1 3">Belongs to the type-B carboxylesterase/lipase family.</text>
</comment>
<proteinExistence type="inferred from homology"/>
<dbReference type="InterPro" id="IPR019826">
    <property type="entry name" value="Carboxylesterase_B_AS"/>
</dbReference>
<dbReference type="PANTHER" id="PTHR11559">
    <property type="entry name" value="CARBOXYLESTERASE"/>
    <property type="match status" value="1"/>
</dbReference>
<dbReference type="AlphaFoldDB" id="A0A510NVR9"/>
<feature type="chain" id="PRO_5022250194" description="Carboxylic ester hydrolase" evidence="3">
    <location>
        <begin position="22"/>
        <end position="523"/>
    </location>
</feature>
<dbReference type="EMBL" id="DF933814">
    <property type="protein sequence ID" value="GAM36183.1"/>
    <property type="molecule type" value="Genomic_DNA"/>
</dbReference>
<feature type="domain" description="Carboxylesterase type B" evidence="4">
    <location>
        <begin position="389"/>
        <end position="499"/>
    </location>
</feature>
<keyword evidence="3" id="KW-0732">Signal</keyword>
<evidence type="ECO:0000256" key="1">
    <source>
        <dbReference type="ARBA" id="ARBA00005964"/>
    </source>
</evidence>
<evidence type="ECO:0000256" key="3">
    <source>
        <dbReference type="RuleBase" id="RU361235"/>
    </source>
</evidence>
<sequence length="523" mass="57769">MYAQAILAAATWLTSSLVAAAASEQCEVSISKFLKVKTSNGLIEGHIAGDAPCVVEYLGIPYAKPPVGELRFASPQHCEGNQSYEAKNFGYDCPHSTFPYIKYPDFFDDSNRIIDYFAASANTTQSEDCLTLNIWSKATSRSNLAQKPVLVFFYGGKFTFGNTNTPFFYGTNFANAEDLVMVTVNYRTNIFGFPGADGLDTNLGMRDQRLAVEWVRDNIAVFGGDPSKIAISGQSAGGVSVDYWTYAYRDDPIISAAITHSGNVFSFPLPDPSLQQDNWETVVDYVGCGNATDTFKCMRNASWEDIKAAAATVKSGHSSSPLRTVPGFYPRADDTLVFTDYLERTDQGEFANVPILYGNTNNEAGFYAVTVYSSSVVPTQEQDDAFNLESFTCAVAKQVESRRRHGTPAWAFRYMGDWNNTRLYPTSGAYHGSDMHMLFGNSAAVSGLPTSEPQRELTKLMQRAWFVFLDNPRTGLCEFGWPEFDLNEKTLVRLGNDNKPEYELLYPSSYDEPCSNITLGSLG</sequence>
<dbReference type="Pfam" id="PF00135">
    <property type="entry name" value="COesterase"/>
    <property type="match status" value="2"/>
</dbReference>
<accession>A0A510NVR9</accession>
<dbReference type="InterPro" id="IPR050309">
    <property type="entry name" value="Type-B_Carboxylest/Lipase"/>
</dbReference>
<dbReference type="InterPro" id="IPR029058">
    <property type="entry name" value="AB_hydrolase_fold"/>
</dbReference>
<feature type="domain" description="Carboxylesterase type B" evidence="4">
    <location>
        <begin position="35"/>
        <end position="384"/>
    </location>
</feature>
<dbReference type="PROSITE" id="PS00122">
    <property type="entry name" value="CARBOXYLESTERASE_B_1"/>
    <property type="match status" value="1"/>
</dbReference>
<reference evidence="6" key="1">
    <citation type="journal article" date="2015" name="Genome Announc.">
        <title>Draft genome sequence of Talaromyces cellulolyticus strain Y-94, a source of lignocellulosic biomass-degrading enzymes.</title>
        <authorList>
            <person name="Fujii T."/>
            <person name="Koike H."/>
            <person name="Sawayama S."/>
            <person name="Yano S."/>
            <person name="Inoue H."/>
        </authorList>
    </citation>
    <scope>NUCLEOTIDE SEQUENCE [LARGE SCALE GENOMIC DNA]</scope>
    <source>
        <strain evidence="6">Y-94</strain>
    </source>
</reference>
<dbReference type="Gene3D" id="3.40.50.1820">
    <property type="entry name" value="alpha/beta hydrolase"/>
    <property type="match status" value="2"/>
</dbReference>
<dbReference type="GO" id="GO:0016787">
    <property type="term" value="F:hydrolase activity"/>
    <property type="evidence" value="ECO:0007669"/>
    <property type="project" value="UniProtKB-KW"/>
</dbReference>